<dbReference type="Proteomes" id="UP001230268">
    <property type="component" value="Unassembled WGS sequence"/>
</dbReference>
<evidence type="ECO:0000313" key="1">
    <source>
        <dbReference type="EMBL" id="KAK1442501.1"/>
    </source>
</evidence>
<name>A0AAD8PDQ9_BABGI</name>
<keyword evidence="2" id="KW-1185">Reference proteome</keyword>
<gene>
    <name evidence="1" type="ORF">BgAZ_300190</name>
</gene>
<protein>
    <recommendedName>
        <fullName evidence="3">HEAT repeat-containing protein 1</fullName>
    </recommendedName>
</protein>
<accession>A0AAD8PDQ9</accession>
<organism evidence="1 2">
    <name type="scientific">Babesia gibsoni</name>
    <dbReference type="NCBI Taxonomy" id="33632"/>
    <lineage>
        <taxon>Eukaryota</taxon>
        <taxon>Sar</taxon>
        <taxon>Alveolata</taxon>
        <taxon>Apicomplexa</taxon>
        <taxon>Aconoidasida</taxon>
        <taxon>Piroplasmida</taxon>
        <taxon>Babesiidae</taxon>
        <taxon>Babesia</taxon>
    </lineage>
</organism>
<reference evidence="1" key="1">
    <citation type="submission" date="2023-08" db="EMBL/GenBank/DDBJ databases">
        <title>Draft sequence of the Babesia gibsoni genome.</title>
        <authorList>
            <person name="Yamagishi J.Y."/>
            <person name="Xuan X.X."/>
        </authorList>
    </citation>
    <scope>NUCLEOTIDE SEQUENCE</scope>
    <source>
        <strain evidence="1">Azabu</strain>
    </source>
</reference>
<comment type="caution">
    <text evidence="1">The sequence shown here is derived from an EMBL/GenBank/DDBJ whole genome shotgun (WGS) entry which is preliminary data.</text>
</comment>
<evidence type="ECO:0000313" key="2">
    <source>
        <dbReference type="Proteomes" id="UP001230268"/>
    </source>
</evidence>
<evidence type="ECO:0008006" key="3">
    <source>
        <dbReference type="Google" id="ProtNLM"/>
    </source>
</evidence>
<proteinExistence type="predicted"/>
<dbReference type="EMBL" id="JAVEPI010000003">
    <property type="protein sequence ID" value="KAK1442501.1"/>
    <property type="molecule type" value="Genomic_DNA"/>
</dbReference>
<sequence>MTTLFKQLEALSGPSNKALKRFRREYASREYYYRIVVSESWDHMLQLDPDFIKCEGIFRRWLSDVGSEVILPASKSTRVDSTNNDVLISDKIAEWEDKDVEFMQESEVAELEATLQLFLDLCAPWISYDQCHRLFDYLIYQYEMATRFADILLLALIPIHDSEYFSKVTEMLCLPEGSELKYYLPERKSLGKASSNDTAATAQGVSREFIVAATVRSFINYKRIGETVERITITRRRGGAYIPLFTVLTIAFVEHNGMKLGDDEIRLLLNNAFSGLKNTDNAAYHASQLCALSALFASVPITIQVQRSVVTALLNPLLKSIIASSGPSLSLRLQLKDALVVVVGMIQRQKERLEVLPPESTRLLVKALHKFPSLTYMFRGFGSSGDALDLSRFCKMLTLSVIKACKQRQTKGSSTEKVETPSSDLVAVTVNFFMSLEYSILYVRMMISTILDDLVVFSMSCKDGESVFQWNPNSMTGRISDNHNGMLSVHVEFLKEIYASSPSVFEDLLNRLVMASDRSNEILPVFLLICHSVSDGCPLKFTVMVHKCLGSNIDVEKTVLPKSVIADNLASTLFLYTDSSLPSSYRVELYKMLSSVMTKDMISSINYSLLKEFVRVSISDQECSPIFFNDRAVLDGIPVSIIGEVVGRYIASLLQDKEFRFLATMDVKVKGKFPVIDPSNFYDKCFEVLSAENATCKQLMRALSLFCHFFSLCDGTECSSMEKQSRHFMSLLNVVYGRHKTPRKISMPDGSSNKNAENSDLMRKPVKHKGANKAVNQPTLASVCCNYFGKCKVANHQKYEEHMALLLSVIDFMEKVSTAKTYASTLPGEDSADSIQLSENNPAWCNEWLICYALFVSCGILIAAAKKECTFDTALEKDVGLPTTDVEPSSDVEPLSIYQCRNLFAASEVVVGYALKLCKGSIVVGDMTYCFARCQLKVLTLYTLYAPSVTKCEQFLCRGENENSNEERVYNVLDSDVAIDRDILLLHTMISLSNDDFISDFKDALSKAPKGVQPRCSLWLKHFFEFGRFSRSSERRPGARLDMYSNISEGYVEIIAPMLKVRISNVICDCLKPGISLIFDALKGVFDTRAVPLPEAIENKVCHGTLRIGFLYLLDSDNVLKMYTRSMNMLSHLVCELLRQKVYNNSCLMVDVMANTLEFVVDKELSIRRPAVSMLFTVMKAFMEVPCKPSGPFVSLCGYKLSSSYAKGSSTVESHIKGLDKSFRRFCTTLMEKHDTSPNSMFSSQLFEMCSQEPILSSALLYAYLFSGSSLQFNNEVLRSVIDVLPSELSTDAFGAALHGIFQQIEAHDISDSSTHLDIMYCLLCSASLVSSMSMARFKESSVFFASTLCPAIFKSVSLLFSKSSYLNGQTHESIQTIRSLASLCALIGVSGLSGGRFWNLKGEVQTGFLEALNKVFPILDGYSRQQCLSMITAGYDSTKSGMKPLVTTINRLNDFDEHFMEQFVLGIISQASLELLFDAFTAVLHHEKSTTYGLRISCLILQRFMITADFNSDEAFSVLCKGCTSLMDNVVKYCKCQREVVASVSDESPMTHLSHVSNFISILYRRLYRALDTVEPKGVQKLNNIICRCLSSLAQIYGSAIFDFVAPYLPYACAVGMHLSCHFSVDTESSEASLSGRGGFGAICEVMMSVIQQDKSLHTLLKFVDLCVVFSDRSSRDALTKTSGPRPEQKMGSNQTGYMQMHKLYDEWLCYSLYTCIFTGRFDKESPVILRCLELLKSSNDALGVLCRLIFTMIYSVCDGIAEYVSKAPRLDMSAAMKGKHPAPSSGLDAAYDIYAFVLDVVASHPTWVVLEINADSFNDYKSLEYQRFLSLSLLLQCMSLSLVCFKNTSDDEAWNSLTKKKKGPMGLCLEASHGSSNDLPASILKKVKEISRCIYDANPPENRTRLALGALSFFGKVEQCDVATNYWSDVCDINLQKKPWVCFYIASSLAMIANDFGSKFSIQDKKKENYAAFSKELSRVTGNLVRVLTDSIIATDACISGSKSEAATNDLLLRGRKTVWRCLIGLSGHVYGEWASPCLLLTSSRLDMLLQHKSPSEPLLMDFINSMKMCIRIVYASKDDLGGFDLNLVRQLSLSLSKLTSHLVQHQNRNSYLYVCVISMMLLLRSSFGRVTGDELLESILNVILFYSSSEIDEERFPLPVGEDVTEDKELNKLCREIFEELLSCNSEKLVADIQKAHEANEFKKATCTRVLTLLSFYASISCKYQHLLTLVLGLDFSQVAVAMRDTSRLLSIIAISLHYNRIKSKHIADLERIYFLNVNLLSDFELSYQKQGKNKPRKSTAPGNLESDTANALAAYGASIRRLYCGSDAGRHLDMSCNLFGSMQLSPADIRGVKLFEDSVIAFSLQYFSKIQSNELVEVFANHMRFVQILTFSFPSCSMLQAFQKKMGSSSLPMDGIRLFLRVLSATLAEYGSVGATQFVLPRVYQFLNTILDGAVNAIQGEVTDKGKNSAKEWKSFVNGILVIQSIGICVETWDSKQASVPEMFLNAVLPTIGRALDVFDVLQGNHELEEWGNAIETLFLHLVSTCSDDVDRIELVLSGNLVARSTKCKCHILNILLSLWNKASFHMGGTVVNVMPMVGELVEDESTEVQRLAEMLNEKIQSFLNAN</sequence>